<dbReference type="NCBIfam" id="TIGR00613">
    <property type="entry name" value="reco"/>
    <property type="match status" value="1"/>
</dbReference>
<dbReference type="InterPro" id="IPR012340">
    <property type="entry name" value="NA-bd_OB-fold"/>
</dbReference>
<evidence type="ECO:0000256" key="4">
    <source>
        <dbReference type="ARBA" id="ARBA00023172"/>
    </source>
</evidence>
<reference evidence="9 10" key="1">
    <citation type="submission" date="2022-06" db="EMBL/GenBank/DDBJ databases">
        <title>A taxonomic note on the genus Prevotella: Description of four novel genera and emended description of the genera Hallella and Xylanibacter.</title>
        <authorList>
            <person name="Hitch T.C.A."/>
        </authorList>
    </citation>
    <scope>NUCLEOTIDE SEQUENCE [LARGE SCALE GENOMIC DNA]</scope>
    <source>
        <strain evidence="9 10">DSM 100619</strain>
    </source>
</reference>
<evidence type="ECO:0000256" key="2">
    <source>
        <dbReference type="ARBA" id="ARBA00021310"/>
    </source>
</evidence>
<accession>A0ABT1BVR0</accession>
<organism evidence="9 10">
    <name type="scientific">Segatella cerevisiae</name>
    <dbReference type="NCBI Taxonomy" id="2053716"/>
    <lineage>
        <taxon>Bacteria</taxon>
        <taxon>Pseudomonadati</taxon>
        <taxon>Bacteroidota</taxon>
        <taxon>Bacteroidia</taxon>
        <taxon>Bacteroidales</taxon>
        <taxon>Prevotellaceae</taxon>
        <taxon>Segatella</taxon>
    </lineage>
</organism>
<keyword evidence="3 7" id="KW-0227">DNA damage</keyword>
<keyword evidence="10" id="KW-1185">Reference proteome</keyword>
<dbReference type="InterPro" id="IPR042242">
    <property type="entry name" value="RecO_C"/>
</dbReference>
<gene>
    <name evidence="7 9" type="primary">recO</name>
    <name evidence="9" type="ORF">NG821_01405</name>
</gene>
<dbReference type="Proteomes" id="UP001204015">
    <property type="component" value="Unassembled WGS sequence"/>
</dbReference>
<dbReference type="Pfam" id="PF02565">
    <property type="entry name" value="RecO_C"/>
    <property type="match status" value="1"/>
</dbReference>
<dbReference type="Pfam" id="PF11967">
    <property type="entry name" value="RecO_N"/>
    <property type="match status" value="1"/>
</dbReference>
<keyword evidence="4 7" id="KW-0233">DNA recombination</keyword>
<evidence type="ECO:0000313" key="9">
    <source>
        <dbReference type="EMBL" id="MCO6024512.1"/>
    </source>
</evidence>
<keyword evidence="5 7" id="KW-0234">DNA repair</keyword>
<evidence type="ECO:0000256" key="5">
    <source>
        <dbReference type="ARBA" id="ARBA00023204"/>
    </source>
</evidence>
<dbReference type="InterPro" id="IPR003717">
    <property type="entry name" value="RecO"/>
</dbReference>
<evidence type="ECO:0000256" key="1">
    <source>
        <dbReference type="ARBA" id="ARBA00007452"/>
    </source>
</evidence>
<name>A0ABT1BVR0_9BACT</name>
<feature type="domain" description="DNA replication/recombination mediator RecO N-terminal" evidence="8">
    <location>
        <begin position="1"/>
        <end position="80"/>
    </location>
</feature>
<dbReference type="InterPro" id="IPR037278">
    <property type="entry name" value="ARFGAP/RecO"/>
</dbReference>
<comment type="caution">
    <text evidence="9">The sequence shown here is derived from an EMBL/GenBank/DDBJ whole genome shotgun (WGS) entry which is preliminary data.</text>
</comment>
<dbReference type="SUPFAM" id="SSF57863">
    <property type="entry name" value="ArfGap/RecO-like zinc finger"/>
    <property type="match status" value="1"/>
</dbReference>
<comment type="function">
    <text evidence="7">Involved in DNA repair and RecF pathway recombination.</text>
</comment>
<dbReference type="HAMAP" id="MF_00201">
    <property type="entry name" value="RecO"/>
    <property type="match status" value="1"/>
</dbReference>
<evidence type="ECO:0000256" key="7">
    <source>
        <dbReference type="HAMAP-Rule" id="MF_00201"/>
    </source>
</evidence>
<comment type="similarity">
    <text evidence="1 7">Belongs to the RecO family.</text>
</comment>
<sequence length="241" mass="28765">MNMKTKAILLHSLKYGDHQLVSDFFTEEQGRQSYISRLSKSGRGQIKKPFFQPLTLLDLEYDYRPNSRLQHIRNIRMSRPYTSIPFDPDKLSLALFISDFLYYAIRNEQRNVALFDFIEKSMEWLDDKPDSFANFHLVFMLHLTRFIGFYPNIESQVDHSFFDLREGQFVTFPPLYPDYLRPQEAQVLSRILQTDYSSMGNLTFSHDERNQATEMILHYYRLHVPDFPELKSFEILKQLYS</sequence>
<proteinExistence type="inferred from homology"/>
<evidence type="ECO:0000256" key="3">
    <source>
        <dbReference type="ARBA" id="ARBA00022763"/>
    </source>
</evidence>
<protein>
    <recommendedName>
        <fullName evidence="2 7">DNA repair protein RecO</fullName>
    </recommendedName>
    <alternativeName>
        <fullName evidence="6 7">Recombination protein O</fullName>
    </alternativeName>
</protein>
<dbReference type="PANTHER" id="PTHR33991">
    <property type="entry name" value="DNA REPAIR PROTEIN RECO"/>
    <property type="match status" value="1"/>
</dbReference>
<dbReference type="SUPFAM" id="SSF50249">
    <property type="entry name" value="Nucleic acid-binding proteins"/>
    <property type="match status" value="1"/>
</dbReference>
<dbReference type="Gene3D" id="2.40.50.140">
    <property type="entry name" value="Nucleic acid-binding proteins"/>
    <property type="match status" value="1"/>
</dbReference>
<dbReference type="PANTHER" id="PTHR33991:SF1">
    <property type="entry name" value="DNA REPAIR PROTEIN RECO"/>
    <property type="match status" value="1"/>
</dbReference>
<dbReference type="InterPro" id="IPR022572">
    <property type="entry name" value="DNA_rep/recomb_RecO_N"/>
</dbReference>
<evidence type="ECO:0000313" key="10">
    <source>
        <dbReference type="Proteomes" id="UP001204015"/>
    </source>
</evidence>
<dbReference type="EMBL" id="JAMXLY010000003">
    <property type="protein sequence ID" value="MCO6024512.1"/>
    <property type="molecule type" value="Genomic_DNA"/>
</dbReference>
<dbReference type="Gene3D" id="1.20.1440.120">
    <property type="entry name" value="Recombination protein O, C-terminal domain"/>
    <property type="match status" value="1"/>
</dbReference>
<evidence type="ECO:0000256" key="6">
    <source>
        <dbReference type="ARBA" id="ARBA00033409"/>
    </source>
</evidence>
<evidence type="ECO:0000259" key="8">
    <source>
        <dbReference type="Pfam" id="PF11967"/>
    </source>
</evidence>